<comment type="caution">
    <text evidence="3">The sequence shown here is derived from an EMBL/GenBank/DDBJ whole genome shotgun (WGS) entry which is preliminary data.</text>
</comment>
<evidence type="ECO:0000256" key="1">
    <source>
        <dbReference type="PROSITE-ProRule" id="PRU00520"/>
    </source>
</evidence>
<dbReference type="Proteomes" id="UP001530315">
    <property type="component" value="Unassembled WGS sequence"/>
</dbReference>
<sequence>MFGQASRFRKLIGNMSPPDGSKRAEIYVEGTRKMVDGFVRWCKRGDVGLSQAIVVESVEDEFPTGLYDDFYVHTGR</sequence>
<organism evidence="3 4">
    <name type="scientific">Stephanodiscus triporus</name>
    <dbReference type="NCBI Taxonomy" id="2934178"/>
    <lineage>
        <taxon>Eukaryota</taxon>
        <taxon>Sar</taxon>
        <taxon>Stramenopiles</taxon>
        <taxon>Ochrophyta</taxon>
        <taxon>Bacillariophyta</taxon>
        <taxon>Coscinodiscophyceae</taxon>
        <taxon>Thalassiosirophycidae</taxon>
        <taxon>Stephanodiscales</taxon>
        <taxon>Stephanodiscaceae</taxon>
        <taxon>Stephanodiscus</taxon>
    </lineage>
</organism>
<name>A0ABD3PJA6_9STRA</name>
<evidence type="ECO:0000313" key="4">
    <source>
        <dbReference type="Proteomes" id="UP001530315"/>
    </source>
</evidence>
<protein>
    <recommendedName>
        <fullName evidence="2">Acylphosphatase-like domain-containing protein</fullName>
    </recommendedName>
</protein>
<comment type="caution">
    <text evidence="1">Lacks conserved residue(s) required for the propagation of feature annotation.</text>
</comment>
<feature type="domain" description="Acylphosphatase-like" evidence="2">
    <location>
        <begin position="1"/>
        <end position="74"/>
    </location>
</feature>
<evidence type="ECO:0000259" key="2">
    <source>
        <dbReference type="PROSITE" id="PS51160"/>
    </source>
</evidence>
<dbReference type="InterPro" id="IPR001792">
    <property type="entry name" value="Acylphosphatase-like_dom"/>
</dbReference>
<evidence type="ECO:0000313" key="3">
    <source>
        <dbReference type="EMBL" id="KAL3787837.1"/>
    </source>
</evidence>
<proteinExistence type="predicted"/>
<gene>
    <name evidence="3" type="ORF">ACHAW5_000965</name>
</gene>
<keyword evidence="4" id="KW-1185">Reference proteome</keyword>
<reference evidence="3 4" key="1">
    <citation type="submission" date="2024-10" db="EMBL/GenBank/DDBJ databases">
        <title>Updated reference genomes for cyclostephanoid diatoms.</title>
        <authorList>
            <person name="Roberts W.R."/>
            <person name="Alverson A.J."/>
        </authorList>
    </citation>
    <scope>NUCLEOTIDE SEQUENCE [LARGE SCALE GENOMIC DNA]</scope>
    <source>
        <strain evidence="3 4">AJA276-08</strain>
    </source>
</reference>
<dbReference type="AlphaFoldDB" id="A0ABD3PJA6"/>
<accession>A0ABD3PJA6</accession>
<dbReference type="EMBL" id="JALLAZ020000757">
    <property type="protein sequence ID" value="KAL3787837.1"/>
    <property type="molecule type" value="Genomic_DNA"/>
</dbReference>
<dbReference type="PROSITE" id="PS51160">
    <property type="entry name" value="ACYLPHOSPHATASE_3"/>
    <property type="match status" value="1"/>
</dbReference>